<dbReference type="InterPro" id="IPR052944">
    <property type="entry name" value="Sporulation_related"/>
</dbReference>
<feature type="compositionally biased region" description="Gly residues" evidence="1">
    <location>
        <begin position="81"/>
        <end position="104"/>
    </location>
</feature>
<comment type="caution">
    <text evidence="2">The sequence shown here is derived from an EMBL/GenBank/DDBJ whole genome shotgun (WGS) entry which is preliminary data.</text>
</comment>
<dbReference type="OrthoDB" id="4822274at2"/>
<reference evidence="2 3" key="1">
    <citation type="submission" date="2019-06" db="EMBL/GenBank/DDBJ databases">
        <title>Whole genome shotgun sequence of Streptomyces cacaoi subsp. cacaoi NBRC 12748.</title>
        <authorList>
            <person name="Hosoyama A."/>
            <person name="Uohara A."/>
            <person name="Ohji S."/>
            <person name="Ichikawa N."/>
        </authorList>
    </citation>
    <scope>NUCLEOTIDE SEQUENCE [LARGE SCALE GENOMIC DNA]</scope>
    <source>
        <strain evidence="2 3">NBRC 12748</strain>
    </source>
</reference>
<name>A0A4Y3QXJ0_STRCI</name>
<evidence type="ECO:0000313" key="3">
    <source>
        <dbReference type="Proteomes" id="UP000319210"/>
    </source>
</evidence>
<dbReference type="PANTHER" id="PTHR37507:SF2">
    <property type="entry name" value="SPORULATION PROTEIN YDCC"/>
    <property type="match status" value="1"/>
</dbReference>
<feature type="compositionally biased region" description="Gly residues" evidence="1">
    <location>
        <begin position="316"/>
        <end position="326"/>
    </location>
</feature>
<dbReference type="SUPFAM" id="SSF89392">
    <property type="entry name" value="Prokaryotic lipoproteins and lipoprotein localization factors"/>
    <property type="match status" value="1"/>
</dbReference>
<feature type="region of interest" description="Disordered" evidence="1">
    <location>
        <begin position="167"/>
        <end position="189"/>
    </location>
</feature>
<dbReference type="Proteomes" id="UP000319210">
    <property type="component" value="Unassembled WGS sequence"/>
</dbReference>
<evidence type="ECO:0008006" key="4">
    <source>
        <dbReference type="Google" id="ProtNLM"/>
    </source>
</evidence>
<dbReference type="AlphaFoldDB" id="A0A4Y3QXJ0"/>
<protein>
    <recommendedName>
        <fullName evidence="4">DUF2092 domain-containing protein</fullName>
    </recommendedName>
</protein>
<feature type="region of interest" description="Disordered" evidence="1">
    <location>
        <begin position="281"/>
        <end position="334"/>
    </location>
</feature>
<dbReference type="Gene3D" id="2.50.20.10">
    <property type="entry name" value="Lipoprotein localisation LolA/LolB/LppX"/>
    <property type="match status" value="1"/>
</dbReference>
<dbReference type="PANTHER" id="PTHR37507">
    <property type="entry name" value="SPORULATION PROTEIN YDCC"/>
    <property type="match status" value="1"/>
</dbReference>
<organism evidence="2 3">
    <name type="scientific">Streptomyces cacaoi</name>
    <dbReference type="NCBI Taxonomy" id="1898"/>
    <lineage>
        <taxon>Bacteria</taxon>
        <taxon>Bacillati</taxon>
        <taxon>Actinomycetota</taxon>
        <taxon>Actinomycetes</taxon>
        <taxon>Kitasatosporales</taxon>
        <taxon>Streptomycetaceae</taxon>
        <taxon>Streptomyces</taxon>
    </lineage>
</organism>
<accession>A0A4Y3QXJ0</accession>
<evidence type="ECO:0000256" key="1">
    <source>
        <dbReference type="SAM" id="MobiDB-lite"/>
    </source>
</evidence>
<feature type="compositionally biased region" description="Gly residues" evidence="1">
    <location>
        <begin position="374"/>
        <end position="390"/>
    </location>
</feature>
<evidence type="ECO:0000313" key="2">
    <source>
        <dbReference type="EMBL" id="GEB48680.1"/>
    </source>
</evidence>
<sequence length="447" mass="44638">MAQIRPNKPRHKAVRYAVPVAVAGVAAATVGLVPALASTGAPDLPKITAEQLVAKMAESDVQHMSGTVKVDADLGLPSLPGGSGGPGGFGGPQGGGHDGGGDGSSGKQADGSGAAPGAKLTELASGEHTLRVAMDGPDKHKLSVVEDASEYSIVHNARDVWAYDSGSNSAWHARSPRSGAAHGGSAAESVTPQKAAQQALDAVGKSASVTVDGTAKIADRDAYQLVIKPKNAPDSTIGAVRIAVDADNGTPLKFTLTPHDGGKPVVDIAYQDVDFGKPAAKTFEFSPPKGTKVTEADPEKLGERGKSGEHGEHGKPGAGGPLGRPGDGALLEGEGPQKALEGLSGLNIVGKGGDWNKVAEFDTGMKGALSGLTGSGAGAGKDPGKGGAGPDAGKLLDSLTDEVKGDFGTGRVVSTRLVNALMTEDGKVYVGAVTKEGLIKAAESAAE</sequence>
<feature type="region of interest" description="Disordered" evidence="1">
    <location>
        <begin position="374"/>
        <end position="393"/>
    </location>
</feature>
<gene>
    <name evidence="2" type="ORF">SCA03_12310</name>
</gene>
<feature type="compositionally biased region" description="Low complexity" evidence="1">
    <location>
        <begin position="176"/>
        <end position="187"/>
    </location>
</feature>
<keyword evidence="3" id="KW-1185">Reference proteome</keyword>
<feature type="compositionally biased region" description="Basic and acidic residues" evidence="1">
    <location>
        <begin position="292"/>
        <end position="315"/>
    </location>
</feature>
<feature type="compositionally biased region" description="Low complexity" evidence="1">
    <location>
        <begin position="105"/>
        <end position="115"/>
    </location>
</feature>
<proteinExistence type="predicted"/>
<dbReference type="InterPro" id="IPR029046">
    <property type="entry name" value="LolA/LolB/LppX"/>
</dbReference>
<dbReference type="RefSeq" id="WP_141275242.1">
    <property type="nucleotide sequence ID" value="NZ_BJMM01000004.1"/>
</dbReference>
<dbReference type="EMBL" id="BJMM01000004">
    <property type="protein sequence ID" value="GEB48680.1"/>
    <property type="molecule type" value="Genomic_DNA"/>
</dbReference>
<feature type="region of interest" description="Disordered" evidence="1">
    <location>
        <begin position="71"/>
        <end position="118"/>
    </location>
</feature>